<gene>
    <name evidence="7" type="ORF">INF37_14460</name>
</gene>
<feature type="transmembrane region" description="Helical" evidence="6">
    <location>
        <begin position="274"/>
        <end position="293"/>
    </location>
</feature>
<keyword evidence="5 6" id="KW-0472">Membrane</keyword>
<dbReference type="PANTHER" id="PTHR43370">
    <property type="entry name" value="SUGAR ABC TRANSPORTER INTEGRAL MEMBRANE PROTEIN-RELATED"/>
    <property type="match status" value="1"/>
</dbReference>
<feature type="transmembrane region" description="Helical" evidence="6">
    <location>
        <begin position="61"/>
        <end position="83"/>
    </location>
</feature>
<protein>
    <submittedName>
        <fullName evidence="7">ABC transporter permease</fullName>
    </submittedName>
</protein>
<evidence type="ECO:0000313" key="7">
    <source>
        <dbReference type="EMBL" id="MBE5057180.1"/>
    </source>
</evidence>
<feature type="transmembrane region" description="Helical" evidence="6">
    <location>
        <begin position="12"/>
        <end position="30"/>
    </location>
</feature>
<sequence length="306" mass="32294">MLDIVSGFLEAMVRMACPIMLASLGALFTARSGIINFAMEGIMIMGAFFGVYGSYLSGNPWVGALLGMLGGLAAAVVLGIMSITVKVDQVVAGTGINVLFLGLTSYLCTVLYPDGQPSSVEAFQSVEIPGLSSLPVVGVFFQQNLLVYLAFLLVPLIWYLLNRTTFGLCLRSVGEQPHAADSLGINVNRMRYIAILLAGILGGLGGAALSLGQVSVFMENMTSGRGYVAWSAVTVGKWNPIGIMGASLLFGGAEAVQLRLQALGIEIPQQFFQMLPYLLTMIVLAGVVGRTVGPKAMGKPFVKGER</sequence>
<proteinExistence type="predicted"/>
<feature type="transmembrane region" description="Helical" evidence="6">
    <location>
        <begin position="90"/>
        <end position="112"/>
    </location>
</feature>
<evidence type="ECO:0000256" key="4">
    <source>
        <dbReference type="ARBA" id="ARBA00022989"/>
    </source>
</evidence>
<evidence type="ECO:0000313" key="8">
    <source>
        <dbReference type="Proteomes" id="UP000806211"/>
    </source>
</evidence>
<name>A0ABR9REP9_9FIRM</name>
<feature type="transmembrane region" description="Helical" evidence="6">
    <location>
        <begin position="37"/>
        <end position="55"/>
    </location>
</feature>
<evidence type="ECO:0000256" key="2">
    <source>
        <dbReference type="ARBA" id="ARBA00022475"/>
    </source>
</evidence>
<keyword evidence="4 6" id="KW-1133">Transmembrane helix</keyword>
<feature type="transmembrane region" description="Helical" evidence="6">
    <location>
        <begin position="192"/>
        <end position="211"/>
    </location>
</feature>
<evidence type="ECO:0000256" key="3">
    <source>
        <dbReference type="ARBA" id="ARBA00022692"/>
    </source>
</evidence>
<comment type="subcellular location">
    <subcellularLocation>
        <location evidence="1">Cell membrane</location>
        <topology evidence="1">Multi-pass membrane protein</topology>
    </subcellularLocation>
</comment>
<evidence type="ECO:0000256" key="6">
    <source>
        <dbReference type="SAM" id="Phobius"/>
    </source>
</evidence>
<dbReference type="InterPro" id="IPR001851">
    <property type="entry name" value="ABC_transp_permease"/>
</dbReference>
<organism evidence="7 8">
    <name type="scientific">Pseudoflavonifractor gallinarum</name>
    <dbReference type="NCBI Taxonomy" id="2779352"/>
    <lineage>
        <taxon>Bacteria</taxon>
        <taxon>Bacillati</taxon>
        <taxon>Bacillota</taxon>
        <taxon>Clostridia</taxon>
        <taxon>Eubacteriales</taxon>
        <taxon>Oscillospiraceae</taxon>
        <taxon>Pseudoflavonifractor</taxon>
    </lineage>
</organism>
<keyword evidence="8" id="KW-1185">Reference proteome</keyword>
<dbReference type="PANTHER" id="PTHR43370:SF1">
    <property type="entry name" value="GUANOSINE ABC TRANSPORTER PERMEASE PROTEIN NUPQ"/>
    <property type="match status" value="1"/>
</dbReference>
<dbReference type="CDD" id="cd06580">
    <property type="entry name" value="TM_PBP1_transp_TpRbsC_like"/>
    <property type="match status" value="1"/>
</dbReference>
<dbReference type="RefSeq" id="WP_180956793.1">
    <property type="nucleotide sequence ID" value="NZ_JADCKF010000016.1"/>
</dbReference>
<dbReference type="Pfam" id="PF02653">
    <property type="entry name" value="BPD_transp_2"/>
    <property type="match status" value="1"/>
</dbReference>
<accession>A0ABR9REP9</accession>
<dbReference type="Proteomes" id="UP000806211">
    <property type="component" value="Unassembled WGS sequence"/>
</dbReference>
<evidence type="ECO:0000256" key="5">
    <source>
        <dbReference type="ARBA" id="ARBA00023136"/>
    </source>
</evidence>
<dbReference type="EMBL" id="JADCKF010000016">
    <property type="protein sequence ID" value="MBE5057180.1"/>
    <property type="molecule type" value="Genomic_DNA"/>
</dbReference>
<feature type="transmembrane region" description="Helical" evidence="6">
    <location>
        <begin position="140"/>
        <end position="161"/>
    </location>
</feature>
<keyword evidence="3 6" id="KW-0812">Transmembrane</keyword>
<keyword evidence="2" id="KW-1003">Cell membrane</keyword>
<reference evidence="7 8" key="1">
    <citation type="submission" date="2020-10" db="EMBL/GenBank/DDBJ databases">
        <title>ChiBAC.</title>
        <authorList>
            <person name="Zenner C."/>
            <person name="Hitch T.C.A."/>
            <person name="Clavel T."/>
        </authorList>
    </citation>
    <scope>NUCLEOTIDE SEQUENCE [LARGE SCALE GENOMIC DNA]</scope>
    <source>
        <strain evidence="7 8">DSM 107456</strain>
    </source>
</reference>
<evidence type="ECO:0000256" key="1">
    <source>
        <dbReference type="ARBA" id="ARBA00004651"/>
    </source>
</evidence>
<comment type="caution">
    <text evidence="7">The sequence shown here is derived from an EMBL/GenBank/DDBJ whole genome shotgun (WGS) entry which is preliminary data.</text>
</comment>